<keyword evidence="9" id="KW-1185">Reference proteome</keyword>
<dbReference type="Pfam" id="PF01048">
    <property type="entry name" value="PNP_UDP_1"/>
    <property type="match status" value="1"/>
</dbReference>
<proteinExistence type="predicted"/>
<evidence type="ECO:0000256" key="3">
    <source>
        <dbReference type="PROSITE-ProRule" id="PRU00023"/>
    </source>
</evidence>
<evidence type="ECO:0000259" key="6">
    <source>
        <dbReference type="Pfam" id="PF22939"/>
    </source>
</evidence>
<feature type="repeat" description="ANK" evidence="3">
    <location>
        <begin position="1210"/>
        <end position="1242"/>
    </location>
</feature>
<feature type="domain" description="GPI inositol-deacylase winged helix" evidence="6">
    <location>
        <begin position="668"/>
        <end position="762"/>
    </location>
</feature>
<accession>A0AAV9XMX2</accession>
<evidence type="ECO:0008006" key="10">
    <source>
        <dbReference type="Google" id="ProtNLM"/>
    </source>
</evidence>
<evidence type="ECO:0000313" key="8">
    <source>
        <dbReference type="EMBL" id="KAK6543455.1"/>
    </source>
</evidence>
<dbReference type="Gene3D" id="3.40.50.1580">
    <property type="entry name" value="Nucleoside phosphorylase domain"/>
    <property type="match status" value="1"/>
</dbReference>
<dbReference type="InterPro" id="IPR051165">
    <property type="entry name" value="Multifunctional_ANK_Repeat"/>
</dbReference>
<dbReference type="EMBL" id="JAVHJO010000001">
    <property type="protein sequence ID" value="KAK6543455.1"/>
    <property type="molecule type" value="Genomic_DNA"/>
</dbReference>
<gene>
    <name evidence="8" type="ORF">TWF694_000201</name>
</gene>
<organism evidence="8 9">
    <name type="scientific">Orbilia ellipsospora</name>
    <dbReference type="NCBI Taxonomy" id="2528407"/>
    <lineage>
        <taxon>Eukaryota</taxon>
        <taxon>Fungi</taxon>
        <taxon>Dikarya</taxon>
        <taxon>Ascomycota</taxon>
        <taxon>Pezizomycotina</taxon>
        <taxon>Orbiliomycetes</taxon>
        <taxon>Orbiliales</taxon>
        <taxon>Orbiliaceae</taxon>
        <taxon>Orbilia</taxon>
    </lineage>
</organism>
<comment type="caution">
    <text evidence="8">The sequence shown here is derived from an EMBL/GenBank/DDBJ whole genome shotgun (WGS) entry which is preliminary data.</text>
</comment>
<dbReference type="InterPro" id="IPR056884">
    <property type="entry name" value="NPHP3-like_N"/>
</dbReference>
<feature type="repeat" description="ANK" evidence="3">
    <location>
        <begin position="1177"/>
        <end position="1209"/>
    </location>
</feature>
<evidence type="ECO:0000313" key="9">
    <source>
        <dbReference type="Proteomes" id="UP001365542"/>
    </source>
</evidence>
<dbReference type="PANTHER" id="PTHR24123">
    <property type="entry name" value="ANKYRIN REPEAT-CONTAINING"/>
    <property type="match status" value="1"/>
</dbReference>
<dbReference type="GO" id="GO:0003824">
    <property type="term" value="F:catalytic activity"/>
    <property type="evidence" value="ECO:0007669"/>
    <property type="project" value="InterPro"/>
</dbReference>
<dbReference type="InterPro" id="IPR054471">
    <property type="entry name" value="GPIID_WHD"/>
</dbReference>
<evidence type="ECO:0000256" key="2">
    <source>
        <dbReference type="ARBA" id="ARBA00023043"/>
    </source>
</evidence>
<dbReference type="SUPFAM" id="SSF52540">
    <property type="entry name" value="P-loop containing nucleoside triphosphate hydrolases"/>
    <property type="match status" value="1"/>
</dbReference>
<feature type="repeat" description="ANK" evidence="3">
    <location>
        <begin position="1243"/>
        <end position="1275"/>
    </location>
</feature>
<dbReference type="InterPro" id="IPR035994">
    <property type="entry name" value="Nucleoside_phosphorylase_sf"/>
</dbReference>
<feature type="repeat" description="ANK" evidence="3">
    <location>
        <begin position="1459"/>
        <end position="1491"/>
    </location>
</feature>
<feature type="repeat" description="ANK" evidence="3">
    <location>
        <begin position="1358"/>
        <end position="1390"/>
    </location>
</feature>
<dbReference type="SUPFAM" id="SSF53167">
    <property type="entry name" value="Purine and uridine phosphorylases"/>
    <property type="match status" value="1"/>
</dbReference>
<dbReference type="Gene3D" id="3.40.50.300">
    <property type="entry name" value="P-loop containing nucleotide triphosphate hydrolases"/>
    <property type="match status" value="1"/>
</dbReference>
<dbReference type="Pfam" id="PF12796">
    <property type="entry name" value="Ank_2"/>
    <property type="match status" value="6"/>
</dbReference>
<evidence type="ECO:0000256" key="1">
    <source>
        <dbReference type="ARBA" id="ARBA00022737"/>
    </source>
</evidence>
<keyword evidence="1" id="KW-0677">Repeat</keyword>
<evidence type="ECO:0000259" key="7">
    <source>
        <dbReference type="Pfam" id="PF24883"/>
    </source>
</evidence>
<dbReference type="InterPro" id="IPR036770">
    <property type="entry name" value="Ankyrin_rpt-contain_sf"/>
</dbReference>
<dbReference type="Proteomes" id="UP001365542">
    <property type="component" value="Unassembled WGS sequence"/>
</dbReference>
<dbReference type="PANTHER" id="PTHR24123:SF33">
    <property type="entry name" value="PROTEIN HOS4"/>
    <property type="match status" value="1"/>
</dbReference>
<dbReference type="SMART" id="SM00248">
    <property type="entry name" value="ANK"/>
    <property type="match status" value="15"/>
</dbReference>
<feature type="repeat" description="ANK" evidence="3">
    <location>
        <begin position="1117"/>
        <end position="1149"/>
    </location>
</feature>
<feature type="region of interest" description="Disordered" evidence="4">
    <location>
        <begin position="1"/>
        <end position="22"/>
    </location>
</feature>
<keyword evidence="2 3" id="KW-0040">ANK repeat</keyword>
<feature type="domain" description="Nucleoside phosphorylase" evidence="5">
    <location>
        <begin position="36"/>
        <end position="316"/>
    </location>
</feature>
<dbReference type="Pfam" id="PF00023">
    <property type="entry name" value="Ank"/>
    <property type="match status" value="1"/>
</dbReference>
<dbReference type="InterPro" id="IPR002110">
    <property type="entry name" value="Ankyrin_rpt"/>
</dbReference>
<dbReference type="SUPFAM" id="SSF48403">
    <property type="entry name" value="Ankyrin repeat"/>
    <property type="match status" value="2"/>
</dbReference>
<dbReference type="PROSITE" id="PS50088">
    <property type="entry name" value="ANK_REPEAT"/>
    <property type="match status" value="10"/>
</dbReference>
<feature type="domain" description="Nephrocystin 3-like N-terminal" evidence="7">
    <location>
        <begin position="396"/>
        <end position="558"/>
    </location>
</feature>
<feature type="repeat" description="ANK" evidence="3">
    <location>
        <begin position="1391"/>
        <end position="1423"/>
    </location>
</feature>
<evidence type="ECO:0000256" key="4">
    <source>
        <dbReference type="SAM" id="MobiDB-lite"/>
    </source>
</evidence>
<dbReference type="Pfam" id="PF22939">
    <property type="entry name" value="WHD_GPIID"/>
    <property type="match status" value="1"/>
</dbReference>
<dbReference type="InterPro" id="IPR000845">
    <property type="entry name" value="Nucleoside_phosphorylase_d"/>
</dbReference>
<sequence>MLKRKHSNSSTPPDSKRVECDTAASQDNPLVGDYTVGWICALQVEYETACEMLDDEFDDPEDSEAADENIYKFGRINGHYVVVACLPLGQYGTNSAACVARDMARSFPNLRFVLMVGIGGGAPGVGRDIRLGDVVVSKPSDQFGGVVQYDLGKQQTDYFERTGQLNSPPKVLLGVLSEMQRRYNSPKFSDGIANHLKRMDGWQGYERPTEDLLYCSNFQDHDKSGCDQCGLGGIVPRRERATHRAVTVHYGTIASGNSVIKDARIRDRLADEHKLLCFEMEAAGLMNNVPCLVIRGICDYADSQKNDNWHKYAALTAAAYARELLCVLKPKKVDSIPLWAERIDAGLSDLTGKVVDIKDTTESLKLDSQYSKIKKWLSPPDPSTNFTKARSKWYEGTGSWFLESNQFDEWRSRSRQHLWLHGIPGCGKTILSAAIIHYLQVQAQRNSSEAILNFFFDFNDIEKQKADNMIRAFALQLCPYESSRRILEELYSTCKNGAEQPSSQSLLDCLRKMLRCLNRVCIIIDALDECTTRKDLFNFMKSLASFETKAVSFVLTSRDEPDINQALKSWIDETNFVPVQESCVDKDICLYVRGVLAKGGELHQRWGNDPSILEEIETGITKSANGMFRLAACQIESLEGCLNLGELRITLATLPTTLYETYSRILAKISRYKKEAICILQFLTYSKRPLTLAEAVDAIAVHLDQNPVFRPEFRMQVAEEITMICPSLISLASLKIEDAITTGLQLAHFSVKEYLLSSEVELGFKNAMREVDARASITETCLAYLGHLSYVDRKAPDEIKRAFPLTLYSAKYWMEHARHAEIQVLDSILAFFAGQRQVYTLWARLFEPWEFKNSEGPSAGEDAAPPLYYASLAGLKNTVQSLIDKGVDFSVWDSRRRSVLWAATYSGNEVIVEMLLNERACIDANVFQTACREGYEKIVKLLLNKRADPSNEDFYIACDKGYEKIVKLLLDKGVYISSNCITAASRGGYEKIVKMLLDRGVKASDNALLVACKRGYEKIVQMLLDRGVDASSHALDVASWLGHKKIVQMLLDKGAEALSGSPLQAACFEGDEKGVQILLDKGANVNAKGGFHGCALKISYRKGYEKIVRMLLDKGADANTALNLAFYSGNEGIIQILLEKGAHPKNSHFVIACQKGYERIVEILLDRGESINERDMLGETGLLVACRNGEEKIVEILLDRGADVNLLDEYQRSALWNASERGYEKIVRTLIKNGADVNAKDKHGETTLGIALKMGHERVAQMLIDKGADINKGNVFDGRTTRIACKKSFEKMIQFMLDKAIYVDSDFLETVFQHDDYERIAQMILDKKPNLGGKLLIAACQNGNETMVHLLLEKGIDASGGALRAASRQGYQRVVQILLDKGAEINAGDTENASILQIASWEGFTCLVGFLLDRGADINAQSKNYGNTLQAASQRGYTDIVIMLLDRKADVNAQTQGVEFGNALQAASARGHRDIVLLLLERGADIYAQGGKYCDAMQAATQNGCTHIVDVLKSGISREVEDLVNSDLV</sequence>
<dbReference type="GO" id="GO:0009116">
    <property type="term" value="P:nucleoside metabolic process"/>
    <property type="evidence" value="ECO:0007669"/>
    <property type="project" value="InterPro"/>
</dbReference>
<dbReference type="Pfam" id="PF24883">
    <property type="entry name" value="NPHP3_N"/>
    <property type="match status" value="1"/>
</dbReference>
<reference evidence="8 9" key="1">
    <citation type="submission" date="2019-10" db="EMBL/GenBank/DDBJ databases">
        <authorList>
            <person name="Palmer J.M."/>
        </authorList>
    </citation>
    <scope>NUCLEOTIDE SEQUENCE [LARGE SCALE GENOMIC DNA]</scope>
    <source>
        <strain evidence="8 9">TWF694</strain>
    </source>
</reference>
<protein>
    <recommendedName>
        <fullName evidence="10">Ankyrin repeat protein</fullName>
    </recommendedName>
</protein>
<name>A0AAV9XMX2_9PEZI</name>
<dbReference type="Gene3D" id="1.25.40.20">
    <property type="entry name" value="Ankyrin repeat-containing domain"/>
    <property type="match status" value="3"/>
</dbReference>
<feature type="repeat" description="ANK" evidence="3">
    <location>
        <begin position="862"/>
        <end position="894"/>
    </location>
</feature>
<evidence type="ECO:0000259" key="5">
    <source>
        <dbReference type="Pfam" id="PF01048"/>
    </source>
</evidence>
<feature type="repeat" description="ANK" evidence="3">
    <location>
        <begin position="1058"/>
        <end position="1090"/>
    </location>
</feature>
<dbReference type="PROSITE" id="PS50297">
    <property type="entry name" value="ANK_REP_REGION"/>
    <property type="match status" value="7"/>
</dbReference>
<feature type="repeat" description="ANK" evidence="3">
    <location>
        <begin position="1424"/>
        <end position="1456"/>
    </location>
</feature>
<dbReference type="InterPro" id="IPR027417">
    <property type="entry name" value="P-loop_NTPase"/>
</dbReference>